<reference evidence="1" key="1">
    <citation type="journal article" date="2020" name="Stud. Mycol.">
        <title>101 Dothideomycetes genomes: a test case for predicting lifestyles and emergence of pathogens.</title>
        <authorList>
            <person name="Haridas S."/>
            <person name="Albert R."/>
            <person name="Binder M."/>
            <person name="Bloem J."/>
            <person name="Labutti K."/>
            <person name="Salamov A."/>
            <person name="Andreopoulos B."/>
            <person name="Baker S."/>
            <person name="Barry K."/>
            <person name="Bills G."/>
            <person name="Bluhm B."/>
            <person name="Cannon C."/>
            <person name="Castanera R."/>
            <person name="Culley D."/>
            <person name="Daum C."/>
            <person name="Ezra D."/>
            <person name="Gonzalez J."/>
            <person name="Henrissat B."/>
            <person name="Kuo A."/>
            <person name="Liang C."/>
            <person name="Lipzen A."/>
            <person name="Lutzoni F."/>
            <person name="Magnuson J."/>
            <person name="Mondo S."/>
            <person name="Nolan M."/>
            <person name="Ohm R."/>
            <person name="Pangilinan J."/>
            <person name="Park H.-J."/>
            <person name="Ramirez L."/>
            <person name="Alfaro M."/>
            <person name="Sun H."/>
            <person name="Tritt A."/>
            <person name="Yoshinaga Y."/>
            <person name="Zwiers L.-H."/>
            <person name="Turgeon B."/>
            <person name="Goodwin S."/>
            <person name="Spatafora J."/>
            <person name="Crous P."/>
            <person name="Grigoriev I."/>
        </authorList>
    </citation>
    <scope>NUCLEOTIDE SEQUENCE</scope>
    <source>
        <strain evidence="1">ATCC 200398</strain>
    </source>
</reference>
<dbReference type="Proteomes" id="UP000799755">
    <property type="component" value="Unassembled WGS sequence"/>
</dbReference>
<protein>
    <submittedName>
        <fullName evidence="1">Uncharacterized protein</fullName>
    </submittedName>
</protein>
<sequence>MVAVISMAPEYETNSELWGIAFGGQYYPTADNFDVATNDANQALSLYPIRVSQPSPRPLVNATLQCFNQSVGNLDIADTQEADQNSCQHHVSTFPPSSRLSANAVSQYPGPGCIQASYLTLGFGEYVDYEQTDNSGGIPYNISSSSTHHSTNGPTHRWHQPTSSLVTPNLTSGYEGLSQDYLHPFNEVDPPTAIPLELTNHVE</sequence>
<name>A0ACB6R9G1_9PLEO</name>
<accession>A0ACB6R9G1</accession>
<dbReference type="EMBL" id="MU003496">
    <property type="protein sequence ID" value="KAF2475375.1"/>
    <property type="molecule type" value="Genomic_DNA"/>
</dbReference>
<proteinExistence type="predicted"/>
<keyword evidence="2" id="KW-1185">Reference proteome</keyword>
<evidence type="ECO:0000313" key="2">
    <source>
        <dbReference type="Proteomes" id="UP000799755"/>
    </source>
</evidence>
<organism evidence="1 2">
    <name type="scientific">Lindgomyces ingoldianus</name>
    <dbReference type="NCBI Taxonomy" id="673940"/>
    <lineage>
        <taxon>Eukaryota</taxon>
        <taxon>Fungi</taxon>
        <taxon>Dikarya</taxon>
        <taxon>Ascomycota</taxon>
        <taxon>Pezizomycotina</taxon>
        <taxon>Dothideomycetes</taxon>
        <taxon>Pleosporomycetidae</taxon>
        <taxon>Pleosporales</taxon>
        <taxon>Lindgomycetaceae</taxon>
        <taxon>Lindgomyces</taxon>
    </lineage>
</organism>
<gene>
    <name evidence="1" type="ORF">BDR25DRAFT_310763</name>
</gene>
<comment type="caution">
    <text evidence="1">The sequence shown here is derived from an EMBL/GenBank/DDBJ whole genome shotgun (WGS) entry which is preliminary data.</text>
</comment>
<evidence type="ECO:0000313" key="1">
    <source>
        <dbReference type="EMBL" id="KAF2475375.1"/>
    </source>
</evidence>